<gene>
    <name evidence="3" type="ORF">FIV42_20290</name>
</gene>
<dbReference type="Gene3D" id="3.50.70.10">
    <property type="match status" value="1"/>
</dbReference>
<dbReference type="RefSeq" id="WP_141199461.1">
    <property type="nucleotide sequence ID" value="NZ_CP041186.1"/>
</dbReference>
<evidence type="ECO:0000259" key="2">
    <source>
        <dbReference type="Pfam" id="PF16036"/>
    </source>
</evidence>
<keyword evidence="1" id="KW-0732">Signal</keyword>
<name>A0A4Y6PXP4_PERCE</name>
<evidence type="ECO:0000313" key="3">
    <source>
        <dbReference type="EMBL" id="QDG53000.1"/>
    </source>
</evidence>
<dbReference type="InterPro" id="IPR016087">
    <property type="entry name" value="Chalcone_isomerase"/>
</dbReference>
<feature type="domain" description="Chalcone isomerase" evidence="2">
    <location>
        <begin position="23"/>
        <end position="187"/>
    </location>
</feature>
<evidence type="ECO:0000256" key="1">
    <source>
        <dbReference type="SAM" id="SignalP"/>
    </source>
</evidence>
<keyword evidence="4" id="KW-1185">Reference proteome</keyword>
<dbReference type="Proteomes" id="UP000315995">
    <property type="component" value="Chromosome"/>
</dbReference>
<dbReference type="OrthoDB" id="9795336at2"/>
<accession>A0A4Y6PXP4</accession>
<dbReference type="GO" id="GO:0016872">
    <property type="term" value="F:intramolecular lyase activity"/>
    <property type="evidence" value="ECO:0007669"/>
    <property type="project" value="InterPro"/>
</dbReference>
<organism evidence="3 4">
    <name type="scientific">Persicimonas caeni</name>
    <dbReference type="NCBI Taxonomy" id="2292766"/>
    <lineage>
        <taxon>Bacteria</taxon>
        <taxon>Deltaproteobacteria</taxon>
        <taxon>Bradymonadales</taxon>
        <taxon>Bradymonadaceae</taxon>
        <taxon>Persicimonas</taxon>
    </lineage>
</organism>
<dbReference type="Pfam" id="PF16036">
    <property type="entry name" value="Chalcone_3"/>
    <property type="match status" value="1"/>
</dbReference>
<feature type="signal peptide" evidence="1">
    <location>
        <begin position="1"/>
        <end position="23"/>
    </location>
</feature>
<accession>A0A5B8Y8D1</accession>
<dbReference type="InterPro" id="IPR036298">
    <property type="entry name" value="Chalcone_isomerase_sf"/>
</dbReference>
<dbReference type="InterPro" id="IPR016088">
    <property type="entry name" value="Chalcone_isomerase_3-sand"/>
</dbReference>
<feature type="chain" id="PRO_5030106642" description="Chalcone isomerase domain-containing protein" evidence="1">
    <location>
        <begin position="24"/>
        <end position="191"/>
    </location>
</feature>
<dbReference type="PANTHER" id="PTHR47698:SF2">
    <property type="entry name" value="FATTY-ACID-BINDING PROTEIN 3, CHLOROPLASTIC"/>
    <property type="match status" value="1"/>
</dbReference>
<dbReference type="AlphaFoldDB" id="A0A4Y6PXP4"/>
<sequence length="191" mass="20478">MKRLLPFVLLAILTFGLSSTATAAECADVKFPNSITLDGDKLQLNGLGLREATAFNVDVYVAALYVEKKSKSGSKLVNAKGKKRLILRFVRDVDKGDVRDAIKEGISKSKYGGKTLGAKAKKLSSWMGAVEEGDKFIYTYIPGKGVTFAHNGSTKGTIEGEKFAKALFDIWLGANPPNKGLKTGLLGGECD</sequence>
<dbReference type="PANTHER" id="PTHR47698">
    <property type="entry name" value="FATTY-ACID-BINDING PROTEIN 3, CHLOROPLASTIC"/>
    <property type="match status" value="1"/>
</dbReference>
<reference evidence="3 4" key="1">
    <citation type="submission" date="2019-06" db="EMBL/GenBank/DDBJ databases">
        <title>Persicimonas caeni gen. nov., sp. nov., a predatory bacterium isolated from solar saltern.</title>
        <authorList>
            <person name="Wang S."/>
        </authorList>
    </citation>
    <scope>NUCLEOTIDE SEQUENCE [LARGE SCALE GENOMIC DNA]</scope>
    <source>
        <strain evidence="3 4">YN101</strain>
    </source>
</reference>
<dbReference type="SUPFAM" id="SSF54626">
    <property type="entry name" value="Chalcone isomerase"/>
    <property type="match status" value="1"/>
</dbReference>
<proteinExistence type="predicted"/>
<evidence type="ECO:0000313" key="4">
    <source>
        <dbReference type="Proteomes" id="UP000315995"/>
    </source>
</evidence>
<protein>
    <recommendedName>
        <fullName evidence="2">Chalcone isomerase domain-containing protein</fullName>
    </recommendedName>
</protein>
<dbReference type="EMBL" id="CP041186">
    <property type="protein sequence ID" value="QDG53000.1"/>
    <property type="molecule type" value="Genomic_DNA"/>
</dbReference>